<evidence type="ECO:0000313" key="5">
    <source>
        <dbReference type="Proteomes" id="UP001497444"/>
    </source>
</evidence>
<sequence length="293" mass="33241">MSEKELEHQVVDEDHKTQIHEEFTPSDKKETYILKATEDMFDGIIVDPTGLPKDISTFVKSLKISLEFWKSQNKKGVWLKLPIANSNLVQPALQEGLKYHHAESTYVMLVTWLSSSPSTIPRNASHQVGIGAFVVNDKHEILAVQAKNGAFGETEIWEVPTGLLNQGEDLSAGAVRKVKEETGIETDFVKVIGFRHTHKVVYEKSDLLFLCILHPLTSTIAKQELEHANVQWIPLSQFSAQDYMQDQKMLKKMIDVCISTLEGGHNGFSPRNMQTGRKRSSRYFYYNTDDCKD</sequence>
<dbReference type="InterPro" id="IPR040618">
    <property type="entry name" value="Pre-Nudix"/>
</dbReference>
<dbReference type="PROSITE" id="PS51462">
    <property type="entry name" value="NUDIX"/>
    <property type="match status" value="1"/>
</dbReference>
<comment type="similarity">
    <text evidence="1">Belongs to the Nudix hydrolase family.</text>
</comment>
<keyword evidence="5" id="KW-1185">Reference proteome</keyword>
<accession>A0ABP0WPK5</accession>
<dbReference type="SUPFAM" id="SSF55811">
    <property type="entry name" value="Nudix"/>
    <property type="match status" value="1"/>
</dbReference>
<evidence type="ECO:0000256" key="2">
    <source>
        <dbReference type="ARBA" id="ARBA00022801"/>
    </source>
</evidence>
<dbReference type="InterPro" id="IPR003293">
    <property type="entry name" value="Nudix_hydrolase6-like"/>
</dbReference>
<dbReference type="Gene3D" id="3.90.79.10">
    <property type="entry name" value="Nucleoside Triphosphate Pyrophosphohydrolase"/>
    <property type="match status" value="1"/>
</dbReference>
<dbReference type="PANTHER" id="PTHR13994">
    <property type="entry name" value="NUDIX HYDROLASE RELATED"/>
    <property type="match status" value="1"/>
</dbReference>
<proteinExistence type="inferred from homology"/>
<name>A0ABP0WPK5_9BRYO</name>
<dbReference type="InterPro" id="IPR000086">
    <property type="entry name" value="NUDIX_hydrolase_dom"/>
</dbReference>
<dbReference type="Pfam" id="PF18290">
    <property type="entry name" value="Nudix_hydro"/>
    <property type="match status" value="1"/>
</dbReference>
<dbReference type="EMBL" id="OZ020114">
    <property type="protein sequence ID" value="CAK9267613.1"/>
    <property type="molecule type" value="Genomic_DNA"/>
</dbReference>
<dbReference type="Pfam" id="PF00293">
    <property type="entry name" value="NUDIX"/>
    <property type="match status" value="1"/>
</dbReference>
<feature type="domain" description="Nudix hydrolase" evidence="3">
    <location>
        <begin position="125"/>
        <end position="255"/>
    </location>
</feature>
<dbReference type="CDD" id="cd04670">
    <property type="entry name" value="NUDIX_ASFGF2_Nudt6"/>
    <property type="match status" value="1"/>
</dbReference>
<gene>
    <name evidence="4" type="ORF">CSSPJE1EN1_LOCUS13091</name>
</gene>
<dbReference type="PRINTS" id="PR01356">
    <property type="entry name" value="GFGPROTEIN"/>
</dbReference>
<dbReference type="Proteomes" id="UP001497444">
    <property type="component" value="Chromosome 19"/>
</dbReference>
<organism evidence="4 5">
    <name type="scientific">Sphagnum jensenii</name>
    <dbReference type="NCBI Taxonomy" id="128206"/>
    <lineage>
        <taxon>Eukaryota</taxon>
        <taxon>Viridiplantae</taxon>
        <taxon>Streptophyta</taxon>
        <taxon>Embryophyta</taxon>
        <taxon>Bryophyta</taxon>
        <taxon>Sphagnophytina</taxon>
        <taxon>Sphagnopsida</taxon>
        <taxon>Sphagnales</taxon>
        <taxon>Sphagnaceae</taxon>
        <taxon>Sphagnum</taxon>
    </lineage>
</organism>
<evidence type="ECO:0000313" key="4">
    <source>
        <dbReference type="EMBL" id="CAK9267613.1"/>
    </source>
</evidence>
<evidence type="ECO:0000256" key="1">
    <source>
        <dbReference type="ARBA" id="ARBA00005582"/>
    </source>
</evidence>
<dbReference type="PANTHER" id="PTHR13994:SF13">
    <property type="entry name" value="FI03680P"/>
    <property type="match status" value="1"/>
</dbReference>
<dbReference type="InterPro" id="IPR015797">
    <property type="entry name" value="NUDIX_hydrolase-like_dom_sf"/>
</dbReference>
<reference evidence="4" key="1">
    <citation type="submission" date="2024-02" db="EMBL/GenBank/DDBJ databases">
        <authorList>
            <consortium name="ELIXIR-Norway"/>
            <consortium name="Elixir Norway"/>
        </authorList>
    </citation>
    <scope>NUCLEOTIDE SEQUENCE</scope>
</reference>
<evidence type="ECO:0000259" key="3">
    <source>
        <dbReference type="PROSITE" id="PS51462"/>
    </source>
</evidence>
<keyword evidence="2" id="KW-0378">Hydrolase</keyword>
<dbReference type="Gene3D" id="3.40.630.30">
    <property type="match status" value="1"/>
</dbReference>
<protein>
    <recommendedName>
        <fullName evidence="3">Nudix hydrolase domain-containing protein</fullName>
    </recommendedName>
</protein>